<feature type="region of interest" description="Disordered" evidence="1">
    <location>
        <begin position="178"/>
        <end position="198"/>
    </location>
</feature>
<sequence>MSSTHTSNTPLLPHLHLLCMDSQAAVAWEAAIAQCQLTSSSHLKYTIHDSALSQLSPSLQFDAVVSPANSYAILDGGFDDAISRGFSPKGDYAALTRHAQAHLYTTHRGYLPPGQCQIVHIPGEWREERKLRYHDGKGWGCRYLVLCPTMRIPSPCEKEIVYACVWSLLNSLERHNDSVADGKGGDAGEETGRGARIESLLMTPLGTGAGRSK</sequence>
<accession>A0ABR2UM89</accession>
<dbReference type="SUPFAM" id="SSF52949">
    <property type="entry name" value="Macro domain-like"/>
    <property type="match status" value="1"/>
</dbReference>
<feature type="compositionally biased region" description="Basic and acidic residues" evidence="1">
    <location>
        <begin position="178"/>
        <end position="196"/>
    </location>
</feature>
<dbReference type="Proteomes" id="UP001408356">
    <property type="component" value="Unassembled WGS sequence"/>
</dbReference>
<reference evidence="2 3" key="1">
    <citation type="journal article" date="2024" name="J. Plant Pathol.">
        <title>Sequence and assembly of the genome of Seiridium unicorne, isolate CBS 538.82, causal agent of cypress canker disease.</title>
        <authorList>
            <person name="Scali E."/>
            <person name="Rocca G.D."/>
            <person name="Danti R."/>
            <person name="Garbelotto M."/>
            <person name="Barberini S."/>
            <person name="Baroncelli R."/>
            <person name="Emiliani G."/>
        </authorList>
    </citation>
    <scope>NUCLEOTIDE SEQUENCE [LARGE SCALE GENOMIC DNA]</scope>
    <source>
        <strain evidence="2 3">BM-138-508</strain>
    </source>
</reference>
<dbReference type="Gene3D" id="3.40.220.10">
    <property type="entry name" value="Leucine Aminopeptidase, subunit E, domain 1"/>
    <property type="match status" value="1"/>
</dbReference>
<name>A0ABR2UM89_9PEZI</name>
<comment type="caution">
    <text evidence="2">The sequence shown here is derived from an EMBL/GenBank/DDBJ whole genome shotgun (WGS) entry which is preliminary data.</text>
</comment>
<evidence type="ECO:0000313" key="2">
    <source>
        <dbReference type="EMBL" id="KAK9415551.1"/>
    </source>
</evidence>
<dbReference type="EMBL" id="JARVKF010000415">
    <property type="protein sequence ID" value="KAK9415551.1"/>
    <property type="molecule type" value="Genomic_DNA"/>
</dbReference>
<dbReference type="InterPro" id="IPR043472">
    <property type="entry name" value="Macro_dom-like"/>
</dbReference>
<proteinExistence type="predicted"/>
<evidence type="ECO:0000256" key="1">
    <source>
        <dbReference type="SAM" id="MobiDB-lite"/>
    </source>
</evidence>
<keyword evidence="3" id="KW-1185">Reference proteome</keyword>
<organism evidence="2 3">
    <name type="scientific">Seiridium unicorne</name>
    <dbReference type="NCBI Taxonomy" id="138068"/>
    <lineage>
        <taxon>Eukaryota</taxon>
        <taxon>Fungi</taxon>
        <taxon>Dikarya</taxon>
        <taxon>Ascomycota</taxon>
        <taxon>Pezizomycotina</taxon>
        <taxon>Sordariomycetes</taxon>
        <taxon>Xylariomycetidae</taxon>
        <taxon>Amphisphaeriales</taxon>
        <taxon>Sporocadaceae</taxon>
        <taxon>Seiridium</taxon>
    </lineage>
</organism>
<protein>
    <submittedName>
        <fullName evidence="2">ADP-ribose 1''-phosphate phosphatase</fullName>
    </submittedName>
</protein>
<evidence type="ECO:0000313" key="3">
    <source>
        <dbReference type="Proteomes" id="UP001408356"/>
    </source>
</evidence>
<gene>
    <name evidence="2" type="ORF">SUNI508_10391</name>
</gene>